<dbReference type="Proteomes" id="UP001344658">
    <property type="component" value="Unassembled WGS sequence"/>
</dbReference>
<dbReference type="EMBL" id="JAZEWV010000021">
    <property type="protein sequence ID" value="MEE4544762.1"/>
    <property type="molecule type" value="Genomic_DNA"/>
</dbReference>
<keyword evidence="4" id="KW-1185">Reference proteome</keyword>
<evidence type="ECO:0000256" key="1">
    <source>
        <dbReference type="SAM" id="MobiDB-lite"/>
    </source>
</evidence>
<reference evidence="3 4" key="1">
    <citation type="submission" date="2023-12" db="EMBL/GenBank/DDBJ databases">
        <title>Streptomyces sp. V4-01.</title>
        <authorList>
            <person name="Somphong A."/>
            <person name="Phongsopitanun W."/>
        </authorList>
    </citation>
    <scope>NUCLEOTIDE SEQUENCE [LARGE SCALE GENOMIC DNA]</scope>
    <source>
        <strain evidence="3 4">V4-01</strain>
    </source>
</reference>
<keyword evidence="2" id="KW-1133">Transmembrane helix</keyword>
<proteinExistence type="predicted"/>
<feature type="region of interest" description="Disordered" evidence="1">
    <location>
        <begin position="204"/>
        <end position="238"/>
    </location>
</feature>
<evidence type="ECO:0000256" key="2">
    <source>
        <dbReference type="SAM" id="Phobius"/>
    </source>
</evidence>
<evidence type="ECO:0000313" key="4">
    <source>
        <dbReference type="Proteomes" id="UP001344658"/>
    </source>
</evidence>
<feature type="transmembrane region" description="Helical" evidence="2">
    <location>
        <begin position="176"/>
        <end position="195"/>
    </location>
</feature>
<keyword evidence="2" id="KW-0812">Transmembrane</keyword>
<keyword evidence="2" id="KW-0472">Membrane</keyword>
<evidence type="ECO:0000313" key="3">
    <source>
        <dbReference type="EMBL" id="MEE4544762.1"/>
    </source>
</evidence>
<protein>
    <recommendedName>
        <fullName evidence="5">Polysaccharide chain length determinant N-terminal domain-containing protein</fullName>
    </recommendedName>
</protein>
<comment type="caution">
    <text evidence="3">The sequence shown here is derived from an EMBL/GenBank/DDBJ whole genome shotgun (WGS) entry which is preliminary data.</text>
</comment>
<gene>
    <name evidence="3" type="ORF">V2S66_22690</name>
</gene>
<sequence>MGPEDVVRALLRRWYVLLLALVLTAAGAYHELHPRPEYQSSAVVVLRPPVTGNQPNQYANLLPPVAFVSYGVVQQLQSSAGAAELRAAGVTGVHRLLPRNSGTSVTPAYVIPSLQIQAEQPDPTTADAMVHRIITVYTEHVNLLQDTQHVAPVSRMSVQLLVPPNAVLMTGSRSRALAGVGLIGLLGGTLCTLWTDRSLLRRAARRAGREDGRTPRRGLRRRPFGGAGRSRHPVPAPR</sequence>
<dbReference type="RefSeq" id="WP_330797847.1">
    <property type="nucleotide sequence ID" value="NZ_JAZEWV010000021.1"/>
</dbReference>
<evidence type="ECO:0008006" key="5">
    <source>
        <dbReference type="Google" id="ProtNLM"/>
    </source>
</evidence>
<accession>A0ABU7PI62</accession>
<name>A0ABU7PI62_9ACTN</name>
<organism evidence="3 4">
    <name type="scientific">Actinacidiphila polyblastidii</name>
    <dbReference type="NCBI Taxonomy" id="3110430"/>
    <lineage>
        <taxon>Bacteria</taxon>
        <taxon>Bacillati</taxon>
        <taxon>Actinomycetota</taxon>
        <taxon>Actinomycetes</taxon>
        <taxon>Kitasatosporales</taxon>
        <taxon>Streptomycetaceae</taxon>
        <taxon>Actinacidiphila</taxon>
    </lineage>
</organism>